<evidence type="ECO:0008006" key="5">
    <source>
        <dbReference type="Google" id="ProtNLM"/>
    </source>
</evidence>
<feature type="domain" description="RNase H type-1" evidence="1">
    <location>
        <begin position="208"/>
        <end position="287"/>
    </location>
</feature>
<organism evidence="3 4">
    <name type="scientific">Acer negundo</name>
    <name type="common">Box elder</name>
    <dbReference type="NCBI Taxonomy" id="4023"/>
    <lineage>
        <taxon>Eukaryota</taxon>
        <taxon>Viridiplantae</taxon>
        <taxon>Streptophyta</taxon>
        <taxon>Embryophyta</taxon>
        <taxon>Tracheophyta</taxon>
        <taxon>Spermatophyta</taxon>
        <taxon>Magnoliopsida</taxon>
        <taxon>eudicotyledons</taxon>
        <taxon>Gunneridae</taxon>
        <taxon>Pentapetalae</taxon>
        <taxon>rosids</taxon>
        <taxon>malvids</taxon>
        <taxon>Sapindales</taxon>
        <taxon>Sapindaceae</taxon>
        <taxon>Hippocastanoideae</taxon>
        <taxon>Acereae</taxon>
        <taxon>Acer</taxon>
    </lineage>
</organism>
<dbReference type="Pfam" id="PF13966">
    <property type="entry name" value="zf-RVT"/>
    <property type="match status" value="1"/>
</dbReference>
<evidence type="ECO:0000259" key="2">
    <source>
        <dbReference type="Pfam" id="PF13966"/>
    </source>
</evidence>
<dbReference type="AlphaFoldDB" id="A0AAD5JFH3"/>
<proteinExistence type="predicted"/>
<dbReference type="EMBL" id="JAJSOW010000002">
    <property type="protein sequence ID" value="KAI9198436.1"/>
    <property type="molecule type" value="Genomic_DNA"/>
</dbReference>
<accession>A0AAD5JFH3</accession>
<dbReference type="PANTHER" id="PTHR47074:SF11">
    <property type="entry name" value="REVERSE TRANSCRIPTASE-LIKE PROTEIN"/>
    <property type="match status" value="1"/>
</dbReference>
<evidence type="ECO:0000259" key="1">
    <source>
        <dbReference type="Pfam" id="PF13456"/>
    </source>
</evidence>
<dbReference type="Pfam" id="PF13456">
    <property type="entry name" value="RVT_3"/>
    <property type="match status" value="1"/>
</dbReference>
<dbReference type="InterPro" id="IPR026960">
    <property type="entry name" value="RVT-Znf"/>
</dbReference>
<dbReference type="GO" id="GO:0003676">
    <property type="term" value="F:nucleic acid binding"/>
    <property type="evidence" value="ECO:0007669"/>
    <property type="project" value="InterPro"/>
</dbReference>
<keyword evidence="4" id="KW-1185">Reference proteome</keyword>
<dbReference type="PANTHER" id="PTHR47074">
    <property type="entry name" value="BNAC02G40300D PROTEIN"/>
    <property type="match status" value="1"/>
</dbReference>
<protein>
    <recommendedName>
        <fullName evidence="5">Reverse transcriptase zinc-binding domain-containing protein</fullName>
    </recommendedName>
</protein>
<name>A0AAD5JFH3_ACENE</name>
<evidence type="ECO:0000313" key="3">
    <source>
        <dbReference type="EMBL" id="KAI9198436.1"/>
    </source>
</evidence>
<comment type="caution">
    <text evidence="3">The sequence shown here is derived from an EMBL/GenBank/DDBJ whole genome shotgun (WGS) entry which is preliminary data.</text>
</comment>
<evidence type="ECO:0000313" key="4">
    <source>
        <dbReference type="Proteomes" id="UP001064489"/>
    </source>
</evidence>
<gene>
    <name evidence="3" type="ORF">LWI28_015790</name>
</gene>
<reference evidence="3 4" key="1">
    <citation type="journal article" date="2022" name="Plant J.">
        <title>Strategies of tolerance reflected in two North American maple genomes.</title>
        <authorList>
            <person name="McEvoy S.L."/>
            <person name="Sezen U.U."/>
            <person name="Trouern-Trend A."/>
            <person name="McMahon S.M."/>
            <person name="Schaberg P.G."/>
            <person name="Yang J."/>
            <person name="Wegrzyn J.L."/>
            <person name="Swenson N.G."/>
        </authorList>
    </citation>
    <scope>NUCLEOTIDE SEQUENCE [LARGE SCALE GENOMIC DNA]</scope>
    <source>
        <strain evidence="3">91603</strain>
    </source>
</reference>
<dbReference type="Proteomes" id="UP001064489">
    <property type="component" value="Chromosome 13"/>
</dbReference>
<dbReference type="InterPro" id="IPR052929">
    <property type="entry name" value="RNase_H-like_EbsB-rel"/>
</dbReference>
<sequence>MIWHFDKRGDYTVRSGYRLASSFLKSDVGSSSNLNRAWWKFLWNLSFPPKVRSFLWRCCISILTTLDNLARRKVPVSPFCSRCGDDKETQVHELFSCVHAEAVWIQCGWWHHITAALNNDTRSILERMKTLLSQQDFNLFCMVQWSIWAKRNRFVHEGYFKDPNYVVDSAKTMLNEFQNAMASLVVQVRPLQVIRHWSPPPSGCSKLNVDVGFWCGNVVGVGAVLRDHVGSVRACLALPRLGSFSVELGELFAIRESMLFLNQIGLQVHCLESDSTLAVSSIKQNSPFSA</sequence>
<dbReference type="GO" id="GO:0004523">
    <property type="term" value="F:RNA-DNA hybrid ribonuclease activity"/>
    <property type="evidence" value="ECO:0007669"/>
    <property type="project" value="InterPro"/>
</dbReference>
<dbReference type="InterPro" id="IPR002156">
    <property type="entry name" value="RNaseH_domain"/>
</dbReference>
<feature type="domain" description="Reverse transcriptase zinc-binding" evidence="2">
    <location>
        <begin position="31"/>
        <end position="104"/>
    </location>
</feature>